<proteinExistence type="predicted"/>
<name>A0ABW6KI03_9BACI</name>
<gene>
    <name evidence="1" type="ORF">ACFYKX_17945</name>
</gene>
<dbReference type="Proteomes" id="UP001601059">
    <property type="component" value="Unassembled WGS sequence"/>
</dbReference>
<sequence length="159" mass="18489">MKLIYGIEADYIIEELPEFEKILCDVPHFIERAETIFIFDSLEGAEQARELMQEVGIYIEFHKLILIPSGTLGELYFDYSLASQSDHTYLLHDLVLIFSIVSGTEKGIEMFKYQLEEHLVVKTISDSKEFFFVDESLEPLIRKTAQAYDIEVSFFDLDK</sequence>
<reference evidence="1 2" key="1">
    <citation type="submission" date="2024-08" db="EMBL/GenBank/DDBJ databases">
        <title>Two novel Cytobacillus novel species.</title>
        <authorList>
            <person name="Liu G."/>
        </authorList>
    </citation>
    <scope>NUCLEOTIDE SEQUENCE [LARGE SCALE GENOMIC DNA]</scope>
    <source>
        <strain evidence="1 2">FJAT-54145</strain>
    </source>
</reference>
<keyword evidence="2" id="KW-1185">Reference proteome</keyword>
<dbReference type="RefSeq" id="WP_389362450.1">
    <property type="nucleotide sequence ID" value="NZ_JBIACK010000010.1"/>
</dbReference>
<evidence type="ECO:0000313" key="1">
    <source>
        <dbReference type="EMBL" id="MFE8702483.1"/>
    </source>
</evidence>
<accession>A0ABW6KI03</accession>
<evidence type="ECO:0000313" key="2">
    <source>
        <dbReference type="Proteomes" id="UP001601059"/>
    </source>
</evidence>
<protein>
    <submittedName>
        <fullName evidence="1">Uncharacterized protein</fullName>
    </submittedName>
</protein>
<dbReference type="EMBL" id="JBIACK010000010">
    <property type="protein sequence ID" value="MFE8702483.1"/>
    <property type="molecule type" value="Genomic_DNA"/>
</dbReference>
<organism evidence="1 2">
    <name type="scientific">Cytobacillus spartinae</name>
    <dbReference type="NCBI Taxonomy" id="3299023"/>
    <lineage>
        <taxon>Bacteria</taxon>
        <taxon>Bacillati</taxon>
        <taxon>Bacillota</taxon>
        <taxon>Bacilli</taxon>
        <taxon>Bacillales</taxon>
        <taxon>Bacillaceae</taxon>
        <taxon>Cytobacillus</taxon>
    </lineage>
</organism>
<comment type="caution">
    <text evidence="1">The sequence shown here is derived from an EMBL/GenBank/DDBJ whole genome shotgun (WGS) entry which is preliminary data.</text>
</comment>